<evidence type="ECO:0000313" key="14">
    <source>
        <dbReference type="Proteomes" id="UP000316726"/>
    </source>
</evidence>
<comment type="function">
    <text evidence="12">Mediates both low-affinity uptake and efflux of sugar across the membrane.</text>
</comment>
<dbReference type="GO" id="GO:0005886">
    <property type="term" value="C:plasma membrane"/>
    <property type="evidence" value="ECO:0007669"/>
    <property type="project" value="UniProtKB-SubCell"/>
</dbReference>
<evidence type="ECO:0000256" key="2">
    <source>
        <dbReference type="ARBA" id="ARBA00004653"/>
    </source>
</evidence>
<dbReference type="PANTHER" id="PTHR10791:SF224">
    <property type="entry name" value="SUGAR TRANSPORTER SWEET"/>
    <property type="match status" value="1"/>
</dbReference>
<dbReference type="GO" id="GO:0000139">
    <property type="term" value="C:Golgi membrane"/>
    <property type="evidence" value="ECO:0007669"/>
    <property type="project" value="UniProtKB-SubCell"/>
</dbReference>
<feature type="transmembrane region" description="Helical" evidence="12">
    <location>
        <begin position="77"/>
        <end position="94"/>
    </location>
</feature>
<keyword evidence="10" id="KW-0333">Golgi apparatus</keyword>
<protein>
    <recommendedName>
        <fullName evidence="12">Bidirectional sugar transporter SWEET</fullName>
    </recommendedName>
</protein>
<evidence type="ECO:0000256" key="8">
    <source>
        <dbReference type="ARBA" id="ARBA00022737"/>
    </source>
</evidence>
<keyword evidence="8" id="KW-0677">Repeat</keyword>
<evidence type="ECO:0000256" key="1">
    <source>
        <dbReference type="ARBA" id="ARBA00004651"/>
    </source>
</evidence>
<feature type="transmembrane region" description="Helical" evidence="12">
    <location>
        <begin position="134"/>
        <end position="155"/>
    </location>
</feature>
<gene>
    <name evidence="13" type="ORF">A3770_05p35390</name>
</gene>
<sequence>MDNVGSVMTKWVAPLFGVIMANIMFATPMSAVLKARKDESLGTLNPIPWPAITGNCIAWIGYSYFKGDWFVFCANQPGFLMGMFYSLTAVGLAPRKTRDQLITIFLLLSLVLPSSGVVLSVALGDSVSHKKKTFIWGLLCNLILVIYYSAPLSTLVHVVRTKSASSLHWPSCLMNFCNSTCWIAYGAAIQDYFILSPNAAGMVLSLIQLALILVYKGGDEGGKTFFMSNDADQGAQDNEAVARTNSKERLFDSSKPSV</sequence>
<proteinExistence type="inferred from homology"/>
<feature type="transmembrane region" description="Helical" evidence="12">
    <location>
        <begin position="12"/>
        <end position="35"/>
    </location>
</feature>
<dbReference type="Pfam" id="PF03083">
    <property type="entry name" value="MtN3_slv"/>
    <property type="match status" value="2"/>
</dbReference>
<dbReference type="STRING" id="1764295.A0A5B8ML71"/>
<dbReference type="EMBL" id="CP031038">
    <property type="protein sequence ID" value="QDZ21021.1"/>
    <property type="molecule type" value="Genomic_DNA"/>
</dbReference>
<evidence type="ECO:0000256" key="5">
    <source>
        <dbReference type="ARBA" id="ARBA00022475"/>
    </source>
</evidence>
<dbReference type="FunFam" id="1.20.1280.290:FF:000004">
    <property type="entry name" value="Sugar transporter SWEET"/>
    <property type="match status" value="1"/>
</dbReference>
<dbReference type="AlphaFoldDB" id="A0A5B8ML71"/>
<evidence type="ECO:0000256" key="9">
    <source>
        <dbReference type="ARBA" id="ARBA00022989"/>
    </source>
</evidence>
<organism evidence="13 14">
    <name type="scientific">Chloropicon primus</name>
    <dbReference type="NCBI Taxonomy" id="1764295"/>
    <lineage>
        <taxon>Eukaryota</taxon>
        <taxon>Viridiplantae</taxon>
        <taxon>Chlorophyta</taxon>
        <taxon>Chloropicophyceae</taxon>
        <taxon>Chloropicales</taxon>
        <taxon>Chloropicaceae</taxon>
        <taxon>Chloropicon</taxon>
    </lineage>
</organism>
<evidence type="ECO:0000256" key="3">
    <source>
        <dbReference type="ARBA" id="ARBA00007809"/>
    </source>
</evidence>
<dbReference type="InterPro" id="IPR047664">
    <property type="entry name" value="SWEET"/>
</dbReference>
<keyword evidence="6 12" id="KW-0762">Sugar transport</keyword>
<dbReference type="OrthoDB" id="409725at2759"/>
<comment type="subcellular location">
    <subcellularLocation>
        <location evidence="1 12">Cell membrane</location>
        <topology evidence="1 12">Multi-pass membrane protein</topology>
    </subcellularLocation>
    <subcellularLocation>
        <location evidence="2">Golgi apparatus membrane</location>
        <topology evidence="2">Multi-pass membrane protein</topology>
    </subcellularLocation>
</comment>
<reference evidence="13 14" key="1">
    <citation type="submission" date="2018-07" db="EMBL/GenBank/DDBJ databases">
        <title>The complete nuclear genome of the prasinophyte Chloropicon primus (CCMP1205).</title>
        <authorList>
            <person name="Pombert J.-F."/>
            <person name="Otis C."/>
            <person name="Turmel M."/>
            <person name="Lemieux C."/>
        </authorList>
    </citation>
    <scope>NUCLEOTIDE SEQUENCE [LARGE SCALE GENOMIC DNA]</scope>
    <source>
        <strain evidence="13 14">CCMP1205</strain>
    </source>
</reference>
<evidence type="ECO:0000256" key="12">
    <source>
        <dbReference type="RuleBase" id="RU910715"/>
    </source>
</evidence>
<evidence type="ECO:0000313" key="13">
    <source>
        <dbReference type="EMBL" id="QDZ21021.1"/>
    </source>
</evidence>
<dbReference type="Proteomes" id="UP000316726">
    <property type="component" value="Chromosome 5"/>
</dbReference>
<evidence type="ECO:0000256" key="7">
    <source>
        <dbReference type="ARBA" id="ARBA00022692"/>
    </source>
</evidence>
<feature type="transmembrane region" description="Helical" evidence="12">
    <location>
        <begin position="194"/>
        <end position="215"/>
    </location>
</feature>
<evidence type="ECO:0000256" key="11">
    <source>
        <dbReference type="ARBA" id="ARBA00023136"/>
    </source>
</evidence>
<comment type="similarity">
    <text evidence="3 12">Belongs to the SWEET sugar transporter family.</text>
</comment>
<dbReference type="Gene3D" id="1.20.1280.290">
    <property type="match status" value="2"/>
</dbReference>
<dbReference type="GO" id="GO:0051119">
    <property type="term" value="F:sugar transmembrane transporter activity"/>
    <property type="evidence" value="ECO:0007669"/>
    <property type="project" value="InterPro"/>
</dbReference>
<keyword evidence="9 12" id="KW-1133">Transmembrane helix</keyword>
<accession>A0A5B8ML71</accession>
<feature type="transmembrane region" description="Helical" evidence="12">
    <location>
        <begin position="101"/>
        <end position="122"/>
    </location>
</feature>
<keyword evidence="5" id="KW-1003">Cell membrane</keyword>
<name>A0A5B8ML71_9CHLO</name>
<evidence type="ECO:0000256" key="4">
    <source>
        <dbReference type="ARBA" id="ARBA00022448"/>
    </source>
</evidence>
<feature type="transmembrane region" description="Helical" evidence="12">
    <location>
        <begin position="47"/>
        <end position="65"/>
    </location>
</feature>
<keyword evidence="4 12" id="KW-0813">Transport</keyword>
<feature type="transmembrane region" description="Helical" evidence="12">
    <location>
        <begin position="167"/>
        <end position="188"/>
    </location>
</feature>
<keyword evidence="11 12" id="KW-0472">Membrane</keyword>
<dbReference type="PANTHER" id="PTHR10791">
    <property type="entry name" value="RAG1-ACTIVATING PROTEIN 1"/>
    <property type="match status" value="1"/>
</dbReference>
<evidence type="ECO:0000256" key="6">
    <source>
        <dbReference type="ARBA" id="ARBA00022597"/>
    </source>
</evidence>
<dbReference type="InterPro" id="IPR004316">
    <property type="entry name" value="SWEET_rpt"/>
</dbReference>
<keyword evidence="7 12" id="KW-0812">Transmembrane</keyword>
<keyword evidence="14" id="KW-1185">Reference proteome</keyword>
<evidence type="ECO:0000256" key="10">
    <source>
        <dbReference type="ARBA" id="ARBA00023034"/>
    </source>
</evidence>